<dbReference type="AlphaFoldDB" id="A0A6B2LKT8"/>
<evidence type="ECO:0000313" key="1">
    <source>
        <dbReference type="EMBL" id="NDV37427.1"/>
    </source>
</evidence>
<accession>A0A6B2LKT8</accession>
<reference evidence="1" key="1">
    <citation type="journal article" date="2020" name="J. Eukaryot. Microbiol.">
        <title>De novo Sequencing, Assembly and Annotation of the Transcriptome for the Free-Living Testate Amoeba Arcella intermedia.</title>
        <authorList>
            <person name="Ribeiro G.M."/>
            <person name="Porfirio-Sousa A.L."/>
            <person name="Maurer-Alcala X.X."/>
            <person name="Katz L.A."/>
            <person name="Lahr D.J.G."/>
        </authorList>
    </citation>
    <scope>NUCLEOTIDE SEQUENCE</scope>
</reference>
<organism evidence="1">
    <name type="scientific">Arcella intermedia</name>
    <dbReference type="NCBI Taxonomy" id="1963864"/>
    <lineage>
        <taxon>Eukaryota</taxon>
        <taxon>Amoebozoa</taxon>
        <taxon>Tubulinea</taxon>
        <taxon>Elardia</taxon>
        <taxon>Arcellinida</taxon>
        <taxon>Sphaerothecina</taxon>
        <taxon>Arcellidae</taxon>
        <taxon>Arcella</taxon>
    </lineage>
</organism>
<sequence length="159" mass="17791">MLPHERALLEQGKLSNITHHGASSIWLERPAAIPADEEHTLVYRPMGDAEVLYLVQNGRLPDTQPYQAIIEGPVGREYANKYLVGQKWTDTHPTTIVEFAVEKRLVEGLKARQCKVEDGAISMGLGDKAGGGLVVFNRELEEMRATYEIVKVKRAIKKK</sequence>
<name>A0A6B2LKT8_9EUKA</name>
<protein>
    <submittedName>
        <fullName evidence="1">Uncharacterized protein</fullName>
    </submittedName>
</protein>
<proteinExistence type="predicted"/>
<dbReference type="EMBL" id="GIBP01008458">
    <property type="protein sequence ID" value="NDV37427.1"/>
    <property type="molecule type" value="Transcribed_RNA"/>
</dbReference>